<name>A0A518BQR0_9BACT</name>
<dbReference type="SUPFAM" id="SSF54593">
    <property type="entry name" value="Glyoxalase/Bleomycin resistance protein/Dihydroxybiphenyl dioxygenase"/>
    <property type="match status" value="1"/>
</dbReference>
<dbReference type="Proteomes" id="UP000316921">
    <property type="component" value="Chromosome"/>
</dbReference>
<dbReference type="RefSeq" id="WP_145069042.1">
    <property type="nucleotide sequence ID" value="NZ_CP036287.1"/>
</dbReference>
<keyword evidence="4" id="KW-1185">Reference proteome</keyword>
<dbReference type="Pfam" id="PF22659">
    <property type="entry name" value="YycE-like_C"/>
    <property type="match status" value="1"/>
</dbReference>
<organism evidence="3 4">
    <name type="scientific">Engelhardtia mirabilis</name>
    <dbReference type="NCBI Taxonomy" id="2528011"/>
    <lineage>
        <taxon>Bacteria</taxon>
        <taxon>Pseudomonadati</taxon>
        <taxon>Planctomycetota</taxon>
        <taxon>Planctomycetia</taxon>
        <taxon>Planctomycetia incertae sedis</taxon>
        <taxon>Engelhardtia</taxon>
    </lineage>
</organism>
<dbReference type="Pfam" id="PF22658">
    <property type="entry name" value="YycE-like_N"/>
    <property type="match status" value="1"/>
</dbReference>
<dbReference type="InterPro" id="IPR058997">
    <property type="entry name" value="YycE-like_C"/>
</dbReference>
<evidence type="ECO:0000313" key="3">
    <source>
        <dbReference type="EMBL" id="QDU69280.1"/>
    </source>
</evidence>
<dbReference type="CDD" id="cd06587">
    <property type="entry name" value="VOC"/>
    <property type="match status" value="1"/>
</dbReference>
<sequence>MKGNPEPHLRVARPTEQLAAIVAMYRDGLDFELIGSFEAHEGFDGAMLGAPGGPYHLEFTQEEGGGAGEPPSPENLLVFYIEDEAQWSRRCDRMAAAGFAQVPAHNPYWDRGGRTFVDLDGYRVVIYRGSWG</sequence>
<dbReference type="Gene3D" id="3.10.180.10">
    <property type="entry name" value="2,3-Dihydroxybiphenyl 1,2-Dioxygenase, domain 1"/>
    <property type="match status" value="1"/>
</dbReference>
<dbReference type="InterPro" id="IPR058998">
    <property type="entry name" value="YycE-like_N"/>
</dbReference>
<dbReference type="AlphaFoldDB" id="A0A518BQR0"/>
<reference evidence="3 4" key="1">
    <citation type="submission" date="2019-02" db="EMBL/GenBank/DDBJ databases">
        <title>Deep-cultivation of Planctomycetes and their phenomic and genomic characterization uncovers novel biology.</title>
        <authorList>
            <person name="Wiegand S."/>
            <person name="Jogler M."/>
            <person name="Boedeker C."/>
            <person name="Pinto D."/>
            <person name="Vollmers J."/>
            <person name="Rivas-Marin E."/>
            <person name="Kohn T."/>
            <person name="Peeters S.H."/>
            <person name="Heuer A."/>
            <person name="Rast P."/>
            <person name="Oberbeckmann S."/>
            <person name="Bunk B."/>
            <person name="Jeske O."/>
            <person name="Meyerdierks A."/>
            <person name="Storesund J.E."/>
            <person name="Kallscheuer N."/>
            <person name="Luecker S."/>
            <person name="Lage O.M."/>
            <person name="Pohl T."/>
            <person name="Merkel B.J."/>
            <person name="Hornburger P."/>
            <person name="Mueller R.-W."/>
            <person name="Bruemmer F."/>
            <person name="Labrenz M."/>
            <person name="Spormann A.M."/>
            <person name="Op den Camp H."/>
            <person name="Overmann J."/>
            <person name="Amann R."/>
            <person name="Jetten M.S.M."/>
            <person name="Mascher T."/>
            <person name="Medema M.H."/>
            <person name="Devos D.P."/>
            <person name="Kaster A.-K."/>
            <person name="Ovreas L."/>
            <person name="Rohde M."/>
            <person name="Galperin M.Y."/>
            <person name="Jogler C."/>
        </authorList>
    </citation>
    <scope>NUCLEOTIDE SEQUENCE [LARGE SCALE GENOMIC DNA]</scope>
    <source>
        <strain evidence="3 4">Pla133</strain>
    </source>
</reference>
<evidence type="ECO:0000259" key="2">
    <source>
        <dbReference type="Pfam" id="PF22659"/>
    </source>
</evidence>
<dbReference type="KEGG" id="pbap:Pla133_43990"/>
<proteinExistence type="predicted"/>
<feature type="domain" description="YycE-like N-terminal" evidence="1">
    <location>
        <begin position="9"/>
        <end position="60"/>
    </location>
</feature>
<accession>A0A518BQR0</accession>
<feature type="domain" description="YycE-like C-terminal" evidence="2">
    <location>
        <begin position="74"/>
        <end position="126"/>
    </location>
</feature>
<dbReference type="EMBL" id="CP036287">
    <property type="protein sequence ID" value="QDU69280.1"/>
    <property type="molecule type" value="Genomic_DNA"/>
</dbReference>
<evidence type="ECO:0000313" key="4">
    <source>
        <dbReference type="Proteomes" id="UP000316921"/>
    </source>
</evidence>
<dbReference type="InterPro" id="IPR029068">
    <property type="entry name" value="Glyas_Bleomycin-R_OHBP_Dase"/>
</dbReference>
<gene>
    <name evidence="3" type="ORF">Pla133_43990</name>
</gene>
<protein>
    <submittedName>
        <fullName evidence="3">Uncharacterized protein</fullName>
    </submittedName>
</protein>
<evidence type="ECO:0000259" key="1">
    <source>
        <dbReference type="Pfam" id="PF22658"/>
    </source>
</evidence>